<reference evidence="2 3" key="1">
    <citation type="submission" date="2019-06" db="EMBL/GenBank/DDBJ databases">
        <title>Sequencing the genomes of 1000 actinobacteria strains.</title>
        <authorList>
            <person name="Klenk H.-P."/>
        </authorList>
    </citation>
    <scope>NUCLEOTIDE SEQUENCE [LARGE SCALE GENOMIC DNA]</scope>
    <source>
        <strain evidence="2 3">DSM 12362</strain>
    </source>
</reference>
<accession>A0A543KPC2</accession>
<evidence type="ECO:0008006" key="4">
    <source>
        <dbReference type="Google" id="ProtNLM"/>
    </source>
</evidence>
<proteinExistence type="predicted"/>
<dbReference type="AlphaFoldDB" id="A0A543KPC2"/>
<dbReference type="OrthoDB" id="73040at2"/>
<feature type="signal peptide" evidence="1">
    <location>
        <begin position="1"/>
        <end position="20"/>
    </location>
</feature>
<sequence length="202" mass="20801">MHARTAAVLSLLLVMPGAGCAVTDPPAPAATQTAAAENGVDHELLEGLGLDGLSGREIVDLLEARPDERPLPMTASVREDVVLVGDDTGETAVPLPEDLFYVSVAPYAERTHDCFHHSLATCRGELVDHELEITVTDASGQVVLEDVRATGANGFAGLWLPRGIAGGTLAVTTDGRTGEVPLSTTAGSPTCVTTLQLGPAGD</sequence>
<keyword evidence="1" id="KW-0732">Signal</keyword>
<dbReference type="Pfam" id="PF21172">
    <property type="entry name" value="CueP"/>
    <property type="match status" value="1"/>
</dbReference>
<comment type="caution">
    <text evidence="2">The sequence shown here is derived from an EMBL/GenBank/DDBJ whole genome shotgun (WGS) entry which is preliminary data.</text>
</comment>
<name>A0A543KPC2_9MICO</name>
<keyword evidence="3" id="KW-1185">Reference proteome</keyword>
<evidence type="ECO:0000313" key="3">
    <source>
        <dbReference type="Proteomes" id="UP000315133"/>
    </source>
</evidence>
<dbReference type="NCBIfam" id="NF038094">
    <property type="entry name" value="CueP_fam"/>
    <property type="match status" value="1"/>
</dbReference>
<feature type="chain" id="PRO_5039714887" description="CueP family metal-binding protein" evidence="1">
    <location>
        <begin position="21"/>
        <end position="202"/>
    </location>
</feature>
<evidence type="ECO:0000256" key="1">
    <source>
        <dbReference type="SAM" id="SignalP"/>
    </source>
</evidence>
<dbReference type="Proteomes" id="UP000315133">
    <property type="component" value="Unassembled WGS sequence"/>
</dbReference>
<evidence type="ECO:0000313" key="2">
    <source>
        <dbReference type="EMBL" id="TQM96909.1"/>
    </source>
</evidence>
<dbReference type="InterPro" id="IPR047808">
    <property type="entry name" value="CueP-like"/>
</dbReference>
<gene>
    <name evidence="2" type="ORF">FB476_1802</name>
</gene>
<dbReference type="RefSeq" id="WP_141818459.1">
    <property type="nucleotide sequence ID" value="NZ_BAAAIL010000004.1"/>
</dbReference>
<dbReference type="EMBL" id="VFPU01000001">
    <property type="protein sequence ID" value="TQM96909.1"/>
    <property type="molecule type" value="Genomic_DNA"/>
</dbReference>
<protein>
    <recommendedName>
        <fullName evidence="4">CueP family metal-binding protein</fullName>
    </recommendedName>
</protein>
<dbReference type="Gene3D" id="2.60.40.3700">
    <property type="match status" value="1"/>
</dbReference>
<organism evidence="2 3">
    <name type="scientific">Ornithinimicrobium humiphilum</name>
    <dbReference type="NCBI Taxonomy" id="125288"/>
    <lineage>
        <taxon>Bacteria</taxon>
        <taxon>Bacillati</taxon>
        <taxon>Actinomycetota</taxon>
        <taxon>Actinomycetes</taxon>
        <taxon>Micrococcales</taxon>
        <taxon>Ornithinimicrobiaceae</taxon>
        <taxon>Ornithinimicrobium</taxon>
    </lineage>
</organism>